<keyword evidence="3" id="KW-0560">Oxidoreductase</keyword>
<keyword evidence="7" id="KW-1185">Reference proteome</keyword>
<dbReference type="EMBL" id="BAAAQK010000005">
    <property type="protein sequence ID" value="GAA1844390.1"/>
    <property type="molecule type" value="Genomic_DNA"/>
</dbReference>
<organism evidence="6 7">
    <name type="scientific">Pseudonocardia ailaonensis</name>
    <dbReference type="NCBI Taxonomy" id="367279"/>
    <lineage>
        <taxon>Bacteria</taxon>
        <taxon>Bacillati</taxon>
        <taxon>Actinomycetota</taxon>
        <taxon>Actinomycetes</taxon>
        <taxon>Pseudonocardiales</taxon>
        <taxon>Pseudonocardiaceae</taxon>
        <taxon>Pseudonocardia</taxon>
    </lineage>
</organism>
<dbReference type="RefSeq" id="WP_344416378.1">
    <property type="nucleotide sequence ID" value="NZ_BAAAQK010000005.1"/>
</dbReference>
<dbReference type="Pfam" id="PF00296">
    <property type="entry name" value="Bac_luciferase"/>
    <property type="match status" value="1"/>
</dbReference>
<evidence type="ECO:0000259" key="5">
    <source>
        <dbReference type="Pfam" id="PF00296"/>
    </source>
</evidence>
<reference evidence="6 7" key="1">
    <citation type="journal article" date="2019" name="Int. J. Syst. Evol. Microbiol.">
        <title>The Global Catalogue of Microorganisms (GCM) 10K type strain sequencing project: providing services to taxonomists for standard genome sequencing and annotation.</title>
        <authorList>
            <consortium name="The Broad Institute Genomics Platform"/>
            <consortium name="The Broad Institute Genome Sequencing Center for Infectious Disease"/>
            <person name="Wu L."/>
            <person name="Ma J."/>
        </authorList>
    </citation>
    <scope>NUCLEOTIDE SEQUENCE [LARGE SCALE GENOMIC DNA]</scope>
    <source>
        <strain evidence="6 7">JCM 16009</strain>
    </source>
</reference>
<dbReference type="Gene3D" id="3.20.20.30">
    <property type="entry name" value="Luciferase-like domain"/>
    <property type="match status" value="1"/>
</dbReference>
<evidence type="ECO:0000313" key="7">
    <source>
        <dbReference type="Proteomes" id="UP001500449"/>
    </source>
</evidence>
<dbReference type="InterPro" id="IPR050172">
    <property type="entry name" value="SsuD_RutA_monooxygenase"/>
</dbReference>
<gene>
    <name evidence="6" type="ORF">GCM10009836_24780</name>
</gene>
<name>A0ABN2MYH6_9PSEU</name>
<evidence type="ECO:0000256" key="1">
    <source>
        <dbReference type="ARBA" id="ARBA00022630"/>
    </source>
</evidence>
<dbReference type="InterPro" id="IPR019921">
    <property type="entry name" value="Lucif-like_OxRdtase_Rv2161c"/>
</dbReference>
<sequence length="315" mass="34835">MQFDIILPGTNRLPGFYPWSHELDSDGFRRILATADEAGFRGVAVSEHLAMPHHEVPRLGSYWQDALTVAAFAAAATRRIRLDFAVLVLPLHHPLRLAKALGTIDVLSAGRLDVSIGVGHAESEFAAVDIPFERRGAITDEILVALTTLWTQEYPAHRGARFTIEGLAIEPTPLQKPHPPIYVGGNSKPALRRAARHDGWQPNPTDFSLEMIPPLMDYVRARPEFTGKERTFDLNWIKSPAGVELSNGFAQTTPTALRAYRDQLVAAYLGPYRKVGITRTVAESPPAVGSEAEYCDYLRWFASEVMSEVDGSPRL</sequence>
<dbReference type="NCBIfam" id="TIGR03619">
    <property type="entry name" value="F420_Rv2161c"/>
    <property type="match status" value="1"/>
</dbReference>
<keyword evidence="1" id="KW-0285">Flavoprotein</keyword>
<proteinExistence type="predicted"/>
<keyword evidence="2" id="KW-0288">FMN</keyword>
<keyword evidence="4" id="KW-0503">Monooxygenase</keyword>
<dbReference type="InterPro" id="IPR036661">
    <property type="entry name" value="Luciferase-like_sf"/>
</dbReference>
<evidence type="ECO:0000313" key="6">
    <source>
        <dbReference type="EMBL" id="GAA1844390.1"/>
    </source>
</evidence>
<dbReference type="PANTHER" id="PTHR42847:SF4">
    <property type="entry name" value="ALKANESULFONATE MONOOXYGENASE-RELATED"/>
    <property type="match status" value="1"/>
</dbReference>
<evidence type="ECO:0000256" key="4">
    <source>
        <dbReference type="ARBA" id="ARBA00023033"/>
    </source>
</evidence>
<evidence type="ECO:0000256" key="2">
    <source>
        <dbReference type="ARBA" id="ARBA00022643"/>
    </source>
</evidence>
<comment type="caution">
    <text evidence="6">The sequence shown here is derived from an EMBL/GenBank/DDBJ whole genome shotgun (WGS) entry which is preliminary data.</text>
</comment>
<evidence type="ECO:0000256" key="3">
    <source>
        <dbReference type="ARBA" id="ARBA00023002"/>
    </source>
</evidence>
<feature type="domain" description="Luciferase-like" evidence="5">
    <location>
        <begin position="25"/>
        <end position="222"/>
    </location>
</feature>
<protein>
    <submittedName>
        <fullName evidence="6">TIGR03619 family F420-dependent LLM class oxidoreductase</fullName>
    </submittedName>
</protein>
<dbReference type="Proteomes" id="UP001500449">
    <property type="component" value="Unassembled WGS sequence"/>
</dbReference>
<dbReference type="InterPro" id="IPR011251">
    <property type="entry name" value="Luciferase-like_dom"/>
</dbReference>
<dbReference type="SUPFAM" id="SSF51679">
    <property type="entry name" value="Bacterial luciferase-like"/>
    <property type="match status" value="1"/>
</dbReference>
<dbReference type="PANTHER" id="PTHR42847">
    <property type="entry name" value="ALKANESULFONATE MONOOXYGENASE"/>
    <property type="match status" value="1"/>
</dbReference>
<accession>A0ABN2MYH6</accession>